<dbReference type="OrthoDB" id="3660917at2759"/>
<reference evidence="2" key="1">
    <citation type="journal article" date="2021" name="J Fungi (Basel)">
        <title>Virulence traits and population genomics of the black yeast Aureobasidium melanogenum.</title>
        <authorList>
            <person name="Cernosa A."/>
            <person name="Sun X."/>
            <person name="Gostincar C."/>
            <person name="Fang C."/>
            <person name="Gunde-Cimerman N."/>
            <person name="Song Z."/>
        </authorList>
    </citation>
    <scope>NUCLEOTIDE SEQUENCE</scope>
    <source>
        <strain evidence="2">EXF-8016</strain>
    </source>
</reference>
<organism evidence="2 3">
    <name type="scientific">Aureobasidium melanogenum</name>
    <name type="common">Aureobasidium pullulans var. melanogenum</name>
    <dbReference type="NCBI Taxonomy" id="46634"/>
    <lineage>
        <taxon>Eukaryota</taxon>
        <taxon>Fungi</taxon>
        <taxon>Dikarya</taxon>
        <taxon>Ascomycota</taxon>
        <taxon>Pezizomycotina</taxon>
        <taxon>Dothideomycetes</taxon>
        <taxon>Dothideomycetidae</taxon>
        <taxon>Dothideales</taxon>
        <taxon>Saccotheciaceae</taxon>
        <taxon>Aureobasidium</taxon>
    </lineage>
</organism>
<name>A0A9P8KBK9_AURME</name>
<feature type="compositionally biased region" description="Polar residues" evidence="1">
    <location>
        <begin position="1"/>
        <end position="25"/>
    </location>
</feature>
<feature type="region of interest" description="Disordered" evidence="1">
    <location>
        <begin position="1"/>
        <end position="28"/>
    </location>
</feature>
<dbReference type="Proteomes" id="UP000767238">
    <property type="component" value="Unassembled WGS sequence"/>
</dbReference>
<proteinExistence type="predicted"/>
<dbReference type="AlphaFoldDB" id="A0A9P8KBK9"/>
<protein>
    <submittedName>
        <fullName evidence="2">Uncharacterized protein</fullName>
    </submittedName>
</protein>
<accession>A0A9P8KBK9</accession>
<feature type="non-terminal residue" evidence="2">
    <location>
        <position position="136"/>
    </location>
</feature>
<gene>
    <name evidence="2" type="ORF">KCV03_g1151</name>
</gene>
<sequence length="136" mass="14906">MSAPNETKTTNDQSNSNPDINNTTAGWRHMRRDSNGVFNIGRDGVLRSLNADHTVVLDYRRLSPEEIEELIAPADQATKDALVGVDGRDITDEAQLWAVPIVNTVADESRIYKPSVRADQKTVSAVSSDDTPVEEA</sequence>
<comment type="caution">
    <text evidence="2">The sequence shown here is derived from an EMBL/GenBank/DDBJ whole genome shotgun (WGS) entry which is preliminary data.</text>
</comment>
<evidence type="ECO:0000313" key="3">
    <source>
        <dbReference type="Proteomes" id="UP000767238"/>
    </source>
</evidence>
<evidence type="ECO:0000256" key="1">
    <source>
        <dbReference type="SAM" id="MobiDB-lite"/>
    </source>
</evidence>
<reference evidence="2" key="2">
    <citation type="submission" date="2021-08" db="EMBL/GenBank/DDBJ databases">
        <authorList>
            <person name="Gostincar C."/>
            <person name="Sun X."/>
            <person name="Song Z."/>
            <person name="Gunde-Cimerman N."/>
        </authorList>
    </citation>
    <scope>NUCLEOTIDE SEQUENCE</scope>
    <source>
        <strain evidence="2">EXF-8016</strain>
    </source>
</reference>
<evidence type="ECO:0000313" key="2">
    <source>
        <dbReference type="EMBL" id="KAH0233365.1"/>
    </source>
</evidence>
<dbReference type="EMBL" id="JAHFYH010000004">
    <property type="protein sequence ID" value="KAH0233365.1"/>
    <property type="molecule type" value="Genomic_DNA"/>
</dbReference>